<protein>
    <recommendedName>
        <fullName evidence="2">glucuronosyltransferase</fullName>
        <ecNumber evidence="2">2.4.1.17</ecNumber>
    </recommendedName>
</protein>
<gene>
    <name evidence="8" type="ORF">PMAYCL1PPCAC_27557</name>
</gene>
<keyword evidence="4" id="KW-0808">Transferase</keyword>
<evidence type="ECO:0000256" key="5">
    <source>
        <dbReference type="ARBA" id="ARBA00022729"/>
    </source>
</evidence>
<evidence type="ECO:0000256" key="7">
    <source>
        <dbReference type="SAM" id="SignalP"/>
    </source>
</evidence>
<evidence type="ECO:0000256" key="2">
    <source>
        <dbReference type="ARBA" id="ARBA00012544"/>
    </source>
</evidence>
<feature type="non-terminal residue" evidence="8">
    <location>
        <position position="1"/>
    </location>
</feature>
<dbReference type="AlphaFoldDB" id="A0AAN5D796"/>
<evidence type="ECO:0000256" key="3">
    <source>
        <dbReference type="ARBA" id="ARBA00022676"/>
    </source>
</evidence>
<dbReference type="GO" id="GO:0015020">
    <property type="term" value="F:glucuronosyltransferase activity"/>
    <property type="evidence" value="ECO:0007669"/>
    <property type="project" value="UniProtKB-EC"/>
</dbReference>
<dbReference type="EC" id="2.4.1.17" evidence="2"/>
<name>A0AAN5D796_9BILA</name>
<feature type="chain" id="PRO_5042922850" description="glucuronosyltransferase" evidence="7">
    <location>
        <begin position="19"/>
        <end position="326"/>
    </location>
</feature>
<proteinExistence type="inferred from homology"/>
<dbReference type="InterPro" id="IPR002213">
    <property type="entry name" value="UDP_glucos_trans"/>
</dbReference>
<dbReference type="Proteomes" id="UP001328107">
    <property type="component" value="Unassembled WGS sequence"/>
</dbReference>
<feature type="signal peptide" evidence="7">
    <location>
        <begin position="1"/>
        <end position="18"/>
    </location>
</feature>
<comment type="similarity">
    <text evidence="1">Belongs to the UDP-glycosyltransferase family.</text>
</comment>
<keyword evidence="5 7" id="KW-0732">Signal</keyword>
<evidence type="ECO:0000256" key="6">
    <source>
        <dbReference type="ARBA" id="ARBA00047475"/>
    </source>
</evidence>
<dbReference type="Gene3D" id="3.40.50.2000">
    <property type="entry name" value="Glycogen Phosphorylase B"/>
    <property type="match status" value="1"/>
</dbReference>
<evidence type="ECO:0000313" key="9">
    <source>
        <dbReference type="Proteomes" id="UP001328107"/>
    </source>
</evidence>
<dbReference type="SUPFAM" id="SSF53756">
    <property type="entry name" value="UDP-Glycosyltransferase/glycogen phosphorylase"/>
    <property type="match status" value="1"/>
</dbReference>
<dbReference type="PANTHER" id="PTHR48043">
    <property type="entry name" value="EG:EG0003.4 PROTEIN-RELATED"/>
    <property type="match status" value="1"/>
</dbReference>
<sequence length="326" mass="37275">EMRNALFICLLTLRCASSYKFLAYSPIFAKSHVNFLAKITDVLVDAGHEVVMLSEMYDTKLGGPMTKKARVIEIPQTERAKEVERWMNDEIASDVWKEKPLYQFFNSWSDIFDEYADMCIHTLSTPGLLDALRAEKFDAAYVESFHGCAPILFHMIGIEKFAMTESLAMMDSWFYYTQTPSNPSYVPCLMYAPSGEHMGFFERLHNTYVFALSQYFFVSKNIPRFEEIVYEKFAGLPPLKELIAKNSLVFTNSEPLVDFPRPSSSRIVEIGGIVVSSKHDPVNKTWSAILDLRPRTIFLSFGSVAKAHLMPEPYKTSIVEVVKRFP</sequence>
<accession>A0AAN5D796</accession>
<comment type="catalytic activity">
    <reaction evidence="6">
        <text>glucuronate acceptor + UDP-alpha-D-glucuronate = acceptor beta-D-glucuronoside + UDP + H(+)</text>
        <dbReference type="Rhea" id="RHEA:21032"/>
        <dbReference type="ChEBI" id="CHEBI:15378"/>
        <dbReference type="ChEBI" id="CHEBI:58052"/>
        <dbReference type="ChEBI" id="CHEBI:58223"/>
        <dbReference type="ChEBI" id="CHEBI:132367"/>
        <dbReference type="ChEBI" id="CHEBI:132368"/>
        <dbReference type="EC" id="2.4.1.17"/>
    </reaction>
</comment>
<comment type="caution">
    <text evidence="8">The sequence shown here is derived from an EMBL/GenBank/DDBJ whole genome shotgun (WGS) entry which is preliminary data.</text>
</comment>
<evidence type="ECO:0000256" key="4">
    <source>
        <dbReference type="ARBA" id="ARBA00022679"/>
    </source>
</evidence>
<dbReference type="InterPro" id="IPR050271">
    <property type="entry name" value="UDP-glycosyltransferase"/>
</dbReference>
<keyword evidence="9" id="KW-1185">Reference proteome</keyword>
<dbReference type="Pfam" id="PF00201">
    <property type="entry name" value="UDPGT"/>
    <property type="match status" value="1"/>
</dbReference>
<evidence type="ECO:0000313" key="8">
    <source>
        <dbReference type="EMBL" id="GMR57362.1"/>
    </source>
</evidence>
<reference evidence="9" key="1">
    <citation type="submission" date="2022-10" db="EMBL/GenBank/DDBJ databases">
        <title>Genome assembly of Pristionchus species.</title>
        <authorList>
            <person name="Yoshida K."/>
            <person name="Sommer R.J."/>
        </authorList>
    </citation>
    <scope>NUCLEOTIDE SEQUENCE [LARGE SCALE GENOMIC DNA]</scope>
    <source>
        <strain evidence="9">RS5460</strain>
    </source>
</reference>
<dbReference type="PANTHER" id="PTHR48043:SF23">
    <property type="entry name" value="UDP-GLUCURONOSYLTRANSFERASE"/>
    <property type="match status" value="1"/>
</dbReference>
<evidence type="ECO:0000256" key="1">
    <source>
        <dbReference type="ARBA" id="ARBA00009995"/>
    </source>
</evidence>
<keyword evidence="3" id="KW-0328">Glycosyltransferase</keyword>
<dbReference type="EMBL" id="BTRK01000006">
    <property type="protein sequence ID" value="GMR57362.1"/>
    <property type="molecule type" value="Genomic_DNA"/>
</dbReference>
<organism evidence="8 9">
    <name type="scientific">Pristionchus mayeri</name>
    <dbReference type="NCBI Taxonomy" id="1317129"/>
    <lineage>
        <taxon>Eukaryota</taxon>
        <taxon>Metazoa</taxon>
        <taxon>Ecdysozoa</taxon>
        <taxon>Nematoda</taxon>
        <taxon>Chromadorea</taxon>
        <taxon>Rhabditida</taxon>
        <taxon>Rhabditina</taxon>
        <taxon>Diplogasteromorpha</taxon>
        <taxon>Diplogasteroidea</taxon>
        <taxon>Neodiplogasteridae</taxon>
        <taxon>Pristionchus</taxon>
    </lineage>
</organism>
<feature type="non-terminal residue" evidence="8">
    <location>
        <position position="326"/>
    </location>
</feature>